<name>G2XUB0_BOTF4</name>
<dbReference type="EMBL" id="FQ790269">
    <property type="protein sequence ID" value="CCD44052.1"/>
    <property type="molecule type" value="Genomic_DNA"/>
</dbReference>
<evidence type="ECO:0000313" key="1">
    <source>
        <dbReference type="EMBL" id="CCD44052.1"/>
    </source>
</evidence>
<dbReference type="HOGENOM" id="CLU_2426735_0_0_1"/>
<dbReference type="AlphaFoldDB" id="G2XUB0"/>
<dbReference type="InParanoid" id="G2XUB0"/>
<organism evidence="1 2">
    <name type="scientific">Botryotinia fuckeliana (strain T4)</name>
    <name type="common">Noble rot fungus</name>
    <name type="synonym">Botrytis cinerea</name>
    <dbReference type="NCBI Taxonomy" id="999810"/>
    <lineage>
        <taxon>Eukaryota</taxon>
        <taxon>Fungi</taxon>
        <taxon>Dikarya</taxon>
        <taxon>Ascomycota</taxon>
        <taxon>Pezizomycotina</taxon>
        <taxon>Leotiomycetes</taxon>
        <taxon>Helotiales</taxon>
        <taxon>Sclerotiniaceae</taxon>
        <taxon>Botrytis</taxon>
    </lineage>
</organism>
<evidence type="ECO:0000313" key="2">
    <source>
        <dbReference type="Proteomes" id="UP000008177"/>
    </source>
</evidence>
<sequence length="91" mass="10116">MATTPLSAKQILKSAYGGHDIYLFDVFFYAKDRWLEELQGGGCGEIVEPSAGCLSIGAQSHQIPFFTSTKNYWPITKPAYISSLVNNLQWP</sequence>
<reference evidence="2" key="1">
    <citation type="journal article" date="2011" name="PLoS Genet.">
        <title>Genomic analysis of the necrotrophic fungal pathogens Sclerotinia sclerotiorum and Botrytis cinerea.</title>
        <authorList>
            <person name="Amselem J."/>
            <person name="Cuomo C.A."/>
            <person name="van Kan J.A."/>
            <person name="Viaud M."/>
            <person name="Benito E.P."/>
            <person name="Couloux A."/>
            <person name="Coutinho P.M."/>
            <person name="de Vries R.P."/>
            <person name="Dyer P.S."/>
            <person name="Fillinger S."/>
            <person name="Fournier E."/>
            <person name="Gout L."/>
            <person name="Hahn M."/>
            <person name="Kohn L."/>
            <person name="Lapalu N."/>
            <person name="Plummer K.M."/>
            <person name="Pradier J.M."/>
            <person name="Quevillon E."/>
            <person name="Sharon A."/>
            <person name="Simon A."/>
            <person name="ten Have A."/>
            <person name="Tudzynski B."/>
            <person name="Tudzynski P."/>
            <person name="Wincker P."/>
            <person name="Andrew M."/>
            <person name="Anthouard V."/>
            <person name="Beever R.E."/>
            <person name="Beffa R."/>
            <person name="Benoit I."/>
            <person name="Bouzid O."/>
            <person name="Brault B."/>
            <person name="Chen Z."/>
            <person name="Choquer M."/>
            <person name="Collemare J."/>
            <person name="Cotton P."/>
            <person name="Danchin E.G."/>
            <person name="Da Silva C."/>
            <person name="Gautier A."/>
            <person name="Giraud C."/>
            <person name="Giraud T."/>
            <person name="Gonzalez C."/>
            <person name="Grossetete S."/>
            <person name="Guldener U."/>
            <person name="Henrissat B."/>
            <person name="Howlett B.J."/>
            <person name="Kodira C."/>
            <person name="Kretschmer M."/>
            <person name="Lappartient A."/>
            <person name="Leroch M."/>
            <person name="Levis C."/>
            <person name="Mauceli E."/>
            <person name="Neuveglise C."/>
            <person name="Oeser B."/>
            <person name="Pearson M."/>
            <person name="Poulain J."/>
            <person name="Poussereau N."/>
            <person name="Quesneville H."/>
            <person name="Rascle C."/>
            <person name="Schumacher J."/>
            <person name="Segurens B."/>
            <person name="Sexton A."/>
            <person name="Silva E."/>
            <person name="Sirven C."/>
            <person name="Soanes D.M."/>
            <person name="Talbot N.J."/>
            <person name="Templeton M."/>
            <person name="Yandava C."/>
            <person name="Yarden O."/>
            <person name="Zeng Q."/>
            <person name="Rollins J.A."/>
            <person name="Lebrun M.H."/>
            <person name="Dickman M."/>
        </authorList>
    </citation>
    <scope>NUCLEOTIDE SEQUENCE [LARGE SCALE GENOMIC DNA]</scope>
    <source>
        <strain evidence="2">T4</strain>
    </source>
</reference>
<gene>
    <name evidence="1" type="ORF">BofuT4_uP059990.1</name>
</gene>
<accession>G2XUB0</accession>
<dbReference type="Proteomes" id="UP000008177">
    <property type="component" value="Unplaced contigs"/>
</dbReference>
<protein>
    <submittedName>
        <fullName evidence="1">Uncharacterized protein</fullName>
    </submittedName>
</protein>
<proteinExistence type="predicted"/>